<dbReference type="PRINTS" id="PR01550">
    <property type="entry name" value="TOP6AFAMILY"/>
</dbReference>
<dbReference type="EMBL" id="JAEOAQ010000001">
    <property type="protein sequence ID" value="KAG5422126.1"/>
    <property type="molecule type" value="Genomic_DNA"/>
</dbReference>
<feature type="domain" description="Spo11/DNA topoisomerase VI subunit A N-terminal" evidence="10">
    <location>
        <begin position="71"/>
        <end position="119"/>
    </location>
</feature>
<dbReference type="InterPro" id="IPR002815">
    <property type="entry name" value="Spo11/TopoVI_A"/>
</dbReference>
<dbReference type="InterPro" id="IPR036388">
    <property type="entry name" value="WH-like_DNA-bd_sf"/>
</dbReference>
<keyword evidence="8" id="KW-0238">DNA-binding</keyword>
<dbReference type="GO" id="GO:0007131">
    <property type="term" value="P:reciprocal meiotic recombination"/>
    <property type="evidence" value="ECO:0007669"/>
    <property type="project" value="TreeGrafter"/>
</dbReference>
<keyword evidence="9" id="KW-0413">Isomerase</keyword>
<dbReference type="Proteomes" id="UP000669133">
    <property type="component" value="Unassembled WGS sequence"/>
</dbReference>
<keyword evidence="5" id="KW-0479">Metal-binding</keyword>
<dbReference type="GO" id="GO:0000228">
    <property type="term" value="C:nuclear chromosome"/>
    <property type="evidence" value="ECO:0007669"/>
    <property type="project" value="TreeGrafter"/>
</dbReference>
<evidence type="ECO:0000313" key="13">
    <source>
        <dbReference type="Proteomes" id="UP000669133"/>
    </source>
</evidence>
<dbReference type="AlphaFoldDB" id="A0A8H7ZKL2"/>
<name>A0A8H7ZKL2_9ASCO</name>
<organism evidence="12 13">
    <name type="scientific">Candida metapsilosis</name>
    <dbReference type="NCBI Taxonomy" id="273372"/>
    <lineage>
        <taxon>Eukaryota</taxon>
        <taxon>Fungi</taxon>
        <taxon>Dikarya</taxon>
        <taxon>Ascomycota</taxon>
        <taxon>Saccharomycotina</taxon>
        <taxon>Pichiomycetes</taxon>
        <taxon>Debaryomycetaceae</taxon>
        <taxon>Candida/Lodderomyces clade</taxon>
        <taxon>Candida</taxon>
    </lineage>
</organism>
<dbReference type="Gene3D" id="3.40.1360.10">
    <property type="match status" value="1"/>
</dbReference>
<dbReference type="GO" id="GO:0000706">
    <property type="term" value="P:meiotic DNA double-strand break processing"/>
    <property type="evidence" value="ECO:0007669"/>
    <property type="project" value="TreeGrafter"/>
</dbReference>
<evidence type="ECO:0000259" key="10">
    <source>
        <dbReference type="Pfam" id="PF04406"/>
    </source>
</evidence>
<dbReference type="InterPro" id="IPR036078">
    <property type="entry name" value="Spo11/TopoVI_A_sf"/>
</dbReference>
<dbReference type="GO" id="GO:0046872">
    <property type="term" value="F:metal ion binding"/>
    <property type="evidence" value="ECO:0007669"/>
    <property type="project" value="UniProtKB-KW"/>
</dbReference>
<dbReference type="SUPFAM" id="SSF56726">
    <property type="entry name" value="DNA topoisomerase IV, alpha subunit"/>
    <property type="match status" value="1"/>
</dbReference>
<evidence type="ECO:0000256" key="8">
    <source>
        <dbReference type="ARBA" id="ARBA00023125"/>
    </source>
</evidence>
<evidence type="ECO:0000256" key="9">
    <source>
        <dbReference type="ARBA" id="ARBA00023235"/>
    </source>
</evidence>
<dbReference type="PANTHER" id="PTHR10848">
    <property type="entry name" value="MEIOTIC RECOMBINATION PROTEIN SPO11"/>
    <property type="match status" value="1"/>
</dbReference>
<dbReference type="InterPro" id="IPR034136">
    <property type="entry name" value="TOPRIM_Topo6A/Spo11"/>
</dbReference>
<evidence type="ECO:0000256" key="5">
    <source>
        <dbReference type="ARBA" id="ARBA00022723"/>
    </source>
</evidence>
<dbReference type="GeneID" id="93649849"/>
<accession>A0A8H7ZKL2</accession>
<dbReference type="GO" id="GO:0003677">
    <property type="term" value="F:DNA binding"/>
    <property type="evidence" value="ECO:0007669"/>
    <property type="project" value="UniProtKB-KW"/>
</dbReference>
<dbReference type="GO" id="GO:0005524">
    <property type="term" value="F:ATP binding"/>
    <property type="evidence" value="ECO:0007669"/>
    <property type="project" value="InterPro"/>
</dbReference>
<proteinExistence type="inferred from homology"/>
<keyword evidence="13" id="KW-1185">Reference proteome</keyword>
<keyword evidence="6" id="KW-0460">Magnesium</keyword>
<protein>
    <recommendedName>
        <fullName evidence="4">DNA topoisomerase (ATP-hydrolyzing)</fullName>
        <ecNumber evidence="4">5.6.2.2</ecNumber>
    </recommendedName>
</protein>
<reference evidence="12 13" key="1">
    <citation type="submission" date="2020-12" db="EMBL/GenBank/DDBJ databases">
        <title>Effect of drift, selection, and recombination on the evolution of hybrid genomes in Candida yeast pathogens.</title>
        <authorList>
            <person name="Mixao V."/>
            <person name="Ksiezopolska E."/>
            <person name="Saus E."/>
            <person name="Boekhout T."/>
            <person name="Gacser A."/>
            <person name="Gabaldon T."/>
        </authorList>
    </citation>
    <scope>NUCLEOTIDE SEQUENCE [LARGE SCALE GENOMIC DNA]</scope>
    <source>
        <strain evidence="12 13">BP57</strain>
    </source>
</reference>
<dbReference type="EC" id="5.6.2.2" evidence="4"/>
<dbReference type="Pfam" id="PF21180">
    <property type="entry name" value="TOP6A-Spo11_Toprim"/>
    <property type="match status" value="1"/>
</dbReference>
<dbReference type="GO" id="GO:0042138">
    <property type="term" value="P:meiotic DNA double-strand break formation"/>
    <property type="evidence" value="ECO:0007669"/>
    <property type="project" value="TreeGrafter"/>
</dbReference>
<dbReference type="Pfam" id="PF04406">
    <property type="entry name" value="TP6A_N"/>
    <property type="match status" value="1"/>
</dbReference>
<dbReference type="OrthoDB" id="5377392at2759"/>
<sequence length="337" mass="38233">MSIKSRVIQVRNESSKSKVEVLNNVWSSLVSAFENNESISLVIVSQGSDDVAYRKLSSYNIPSIFASDCVKLAAMIRLIKILKTNLALNKTTTIRDIYYQDVEIFNKDQQECSKLLKELVEDGLGWSLARDFNIHPTQKGLMYGNIFKQMTEPTLIPIDYCNYFKWNTTIPHGAPLLVIVLEKDAILQSFSKFMETVSKTGQFNFIVITGKGFSDSLTRRFASWLTQTFHTTSLAFVDSDAHGILIYKQFKSAISNLKYTGMYLLESSPNSQLTISTRDISIMTNLSSHSMNTLGPKVHRELTRGLLLFKKAEMNVVSANEYNRYMLDKVLEAYETT</sequence>
<evidence type="ECO:0000256" key="7">
    <source>
        <dbReference type="ARBA" id="ARBA00023029"/>
    </source>
</evidence>
<comment type="cofactor">
    <cofactor evidence="2">
        <name>Mg(2+)</name>
        <dbReference type="ChEBI" id="CHEBI:18420"/>
    </cofactor>
</comment>
<dbReference type="InterPro" id="IPR013049">
    <property type="entry name" value="Spo11/TopoVI_A_N"/>
</dbReference>
<evidence type="ECO:0000259" key="11">
    <source>
        <dbReference type="Pfam" id="PF21180"/>
    </source>
</evidence>
<dbReference type="PANTHER" id="PTHR10848:SF0">
    <property type="entry name" value="MEIOTIC RECOMBINATION PROTEIN SPO11"/>
    <property type="match status" value="1"/>
</dbReference>
<comment type="catalytic activity">
    <reaction evidence="1">
        <text>ATP-dependent breakage, passage and rejoining of double-stranded DNA.</text>
        <dbReference type="EC" id="5.6.2.2"/>
    </reaction>
</comment>
<evidence type="ECO:0000256" key="6">
    <source>
        <dbReference type="ARBA" id="ARBA00022842"/>
    </source>
</evidence>
<comment type="similarity">
    <text evidence="3">Belongs to the TOP6A family.</text>
</comment>
<evidence type="ECO:0000256" key="3">
    <source>
        <dbReference type="ARBA" id="ARBA00006559"/>
    </source>
</evidence>
<dbReference type="RefSeq" id="XP_067551242.1">
    <property type="nucleotide sequence ID" value="XM_067689943.1"/>
</dbReference>
<gene>
    <name evidence="12" type="ORF">I9W82_001220</name>
</gene>
<evidence type="ECO:0000256" key="2">
    <source>
        <dbReference type="ARBA" id="ARBA00001946"/>
    </source>
</evidence>
<dbReference type="GO" id="GO:0003918">
    <property type="term" value="F:DNA topoisomerase type II (double strand cut, ATP-hydrolyzing) activity"/>
    <property type="evidence" value="ECO:0007669"/>
    <property type="project" value="UniProtKB-EC"/>
</dbReference>
<dbReference type="Gene3D" id="1.10.10.10">
    <property type="entry name" value="Winged helix-like DNA-binding domain superfamily/Winged helix DNA-binding domain"/>
    <property type="match status" value="1"/>
</dbReference>
<evidence type="ECO:0000313" key="12">
    <source>
        <dbReference type="EMBL" id="KAG5422126.1"/>
    </source>
</evidence>
<evidence type="ECO:0000256" key="1">
    <source>
        <dbReference type="ARBA" id="ARBA00000185"/>
    </source>
</evidence>
<evidence type="ECO:0000256" key="4">
    <source>
        <dbReference type="ARBA" id="ARBA00012895"/>
    </source>
</evidence>
<feature type="domain" description="Topoisomerase 6 subunit A/Spo11 TOPRIM" evidence="11">
    <location>
        <begin position="178"/>
        <end position="265"/>
    </location>
</feature>
<comment type="caution">
    <text evidence="12">The sequence shown here is derived from an EMBL/GenBank/DDBJ whole genome shotgun (WGS) entry which is preliminary data.</text>
</comment>
<keyword evidence="7" id="KW-0799">Topoisomerase</keyword>